<keyword evidence="2" id="KW-1185">Reference proteome</keyword>
<dbReference type="GeneID" id="81626575"/>
<dbReference type="InterPro" id="IPR010323">
    <property type="entry name" value="DUF924"/>
</dbReference>
<gene>
    <name evidence="1" type="ORF">N7539_006725</name>
</gene>
<name>A0A9X0BSP3_9EURO</name>
<dbReference type="EMBL" id="JAPWDQ010000009">
    <property type="protein sequence ID" value="KAJ5480831.1"/>
    <property type="molecule type" value="Genomic_DNA"/>
</dbReference>
<reference evidence="1" key="1">
    <citation type="submission" date="2022-12" db="EMBL/GenBank/DDBJ databases">
        <authorList>
            <person name="Petersen C."/>
        </authorList>
    </citation>
    <scope>NUCLEOTIDE SEQUENCE</scope>
    <source>
        <strain evidence="1">IBT 30728</strain>
    </source>
</reference>
<reference evidence="1" key="2">
    <citation type="journal article" date="2023" name="IMA Fungus">
        <title>Comparative genomic study of the Penicillium genus elucidates a diverse pangenome and 15 lateral gene transfer events.</title>
        <authorList>
            <person name="Petersen C."/>
            <person name="Sorensen T."/>
            <person name="Nielsen M.R."/>
            <person name="Sondergaard T.E."/>
            <person name="Sorensen J.L."/>
            <person name="Fitzpatrick D.A."/>
            <person name="Frisvad J.C."/>
            <person name="Nielsen K.L."/>
        </authorList>
    </citation>
    <scope>NUCLEOTIDE SEQUENCE</scope>
    <source>
        <strain evidence="1">IBT 30728</strain>
    </source>
</reference>
<sequence>MSTSAECNAVLKDTISPSLLGQVRKVWFEHIKTEDGLIFPSQDDFKRWFVRDESFDQICAEQFKTALDQILESKASAQDMLEVIDTSSPLDWLSVILLLDQVPRNCYRGDASKMVFERFDPLAEAVALRDIDAGIPAMSSVVRYRLAYRMWFQLPLMHSEKLSVHEKAVAQYENIAKDVDDLLTQNPSTLGDDEKECHKVLSKNTEAVHGSLSHQLEFEKRHKVIIQRFGRYPHRNQALGRSSTAEEVEYLENGGETFAQ</sequence>
<evidence type="ECO:0000313" key="2">
    <source>
        <dbReference type="Proteomes" id="UP001148312"/>
    </source>
</evidence>
<dbReference type="Proteomes" id="UP001148312">
    <property type="component" value="Unassembled WGS sequence"/>
</dbReference>
<comment type="caution">
    <text evidence="1">The sequence shown here is derived from an EMBL/GenBank/DDBJ whole genome shotgun (WGS) entry which is preliminary data.</text>
</comment>
<dbReference type="Gene3D" id="1.25.40.10">
    <property type="entry name" value="Tetratricopeptide repeat domain"/>
    <property type="match status" value="1"/>
</dbReference>
<dbReference type="RefSeq" id="XP_056788261.1">
    <property type="nucleotide sequence ID" value="XM_056936326.1"/>
</dbReference>
<evidence type="ECO:0008006" key="3">
    <source>
        <dbReference type="Google" id="ProtNLM"/>
    </source>
</evidence>
<organism evidence="1 2">
    <name type="scientific">Penicillium diatomitis</name>
    <dbReference type="NCBI Taxonomy" id="2819901"/>
    <lineage>
        <taxon>Eukaryota</taxon>
        <taxon>Fungi</taxon>
        <taxon>Dikarya</taxon>
        <taxon>Ascomycota</taxon>
        <taxon>Pezizomycotina</taxon>
        <taxon>Eurotiomycetes</taxon>
        <taxon>Eurotiomycetidae</taxon>
        <taxon>Eurotiales</taxon>
        <taxon>Aspergillaceae</taxon>
        <taxon>Penicillium</taxon>
    </lineage>
</organism>
<proteinExistence type="predicted"/>
<evidence type="ECO:0000313" key="1">
    <source>
        <dbReference type="EMBL" id="KAJ5480831.1"/>
    </source>
</evidence>
<dbReference type="InterPro" id="IPR011990">
    <property type="entry name" value="TPR-like_helical_dom_sf"/>
</dbReference>
<accession>A0A9X0BSP3</accession>
<dbReference type="SUPFAM" id="SSF48452">
    <property type="entry name" value="TPR-like"/>
    <property type="match status" value="1"/>
</dbReference>
<dbReference type="Pfam" id="PF06041">
    <property type="entry name" value="DUF924"/>
    <property type="match status" value="1"/>
</dbReference>
<dbReference type="AlphaFoldDB" id="A0A9X0BSP3"/>
<dbReference type="Gene3D" id="1.20.58.320">
    <property type="entry name" value="TPR-like"/>
    <property type="match status" value="1"/>
</dbReference>
<protein>
    <recommendedName>
        <fullName evidence="3">DUF924-domain-containing protein</fullName>
    </recommendedName>
</protein>